<dbReference type="SUPFAM" id="SSF50346">
    <property type="entry name" value="PRC-barrel domain"/>
    <property type="match status" value="1"/>
</dbReference>
<keyword evidence="4" id="KW-1185">Reference proteome</keyword>
<protein>
    <recommendedName>
        <fullName evidence="2">PRC-barrel domain-containing protein</fullName>
    </recommendedName>
</protein>
<gene>
    <name evidence="3" type="ORF">A6048_02410</name>
</gene>
<feature type="compositionally biased region" description="Basic and acidic residues" evidence="1">
    <location>
        <begin position="140"/>
        <end position="179"/>
    </location>
</feature>
<accession>A0AAD0JNI1</accession>
<dbReference type="Proteomes" id="UP000244903">
    <property type="component" value="Chromosome"/>
</dbReference>
<dbReference type="GO" id="GO:0019684">
    <property type="term" value="P:photosynthesis, light reaction"/>
    <property type="evidence" value="ECO:0007669"/>
    <property type="project" value="InterPro"/>
</dbReference>
<reference evidence="3 4" key="1">
    <citation type="submission" date="2016-04" db="EMBL/GenBank/DDBJ databases">
        <title>Complete genome sequence of the haloalkaliphilic hydrocarbon-degrading bacterium Dietzia psychralcaliphila ILA-1T, isolated from a drain of a fish product-processing plant.</title>
        <authorList>
            <person name="Zhao J."/>
            <person name="Hu B."/>
            <person name="Geng S."/>
            <person name="Nie Y."/>
            <person name="Tang Y."/>
        </authorList>
    </citation>
    <scope>NUCLEOTIDE SEQUENCE [LARGE SCALE GENOMIC DNA]</scope>
    <source>
        <strain evidence="3 4">ILA-1</strain>
    </source>
</reference>
<evidence type="ECO:0000313" key="4">
    <source>
        <dbReference type="Proteomes" id="UP000244903"/>
    </source>
</evidence>
<dbReference type="InterPro" id="IPR011033">
    <property type="entry name" value="PRC_barrel-like_sf"/>
</dbReference>
<dbReference type="EMBL" id="CP015453">
    <property type="protein sequence ID" value="AWH94548.1"/>
    <property type="molecule type" value="Genomic_DNA"/>
</dbReference>
<dbReference type="InterPro" id="IPR014747">
    <property type="entry name" value="Bac_photo_RC_H_C"/>
</dbReference>
<dbReference type="InterPro" id="IPR027275">
    <property type="entry name" value="PRC-brl_dom"/>
</dbReference>
<feature type="compositionally biased region" description="Basic and acidic residues" evidence="1">
    <location>
        <begin position="200"/>
        <end position="211"/>
    </location>
</feature>
<organism evidence="3 4">
    <name type="scientific">Dietzia psychralcaliphila</name>
    <dbReference type="NCBI Taxonomy" id="139021"/>
    <lineage>
        <taxon>Bacteria</taxon>
        <taxon>Bacillati</taxon>
        <taxon>Actinomycetota</taxon>
        <taxon>Actinomycetes</taxon>
        <taxon>Mycobacteriales</taxon>
        <taxon>Dietziaceae</taxon>
        <taxon>Dietzia</taxon>
    </lineage>
</organism>
<dbReference type="GO" id="GO:0030077">
    <property type="term" value="C:plasma membrane light-harvesting complex"/>
    <property type="evidence" value="ECO:0007669"/>
    <property type="project" value="InterPro"/>
</dbReference>
<dbReference type="RefSeq" id="WP_107749363.1">
    <property type="nucleotide sequence ID" value="NZ_CP015453.1"/>
</dbReference>
<dbReference type="AlphaFoldDB" id="A0AAD0JNI1"/>
<feature type="compositionally biased region" description="Basic and acidic residues" evidence="1">
    <location>
        <begin position="245"/>
        <end position="254"/>
    </location>
</feature>
<dbReference type="Pfam" id="PF05239">
    <property type="entry name" value="PRC"/>
    <property type="match status" value="1"/>
</dbReference>
<dbReference type="Gene3D" id="3.90.50.10">
    <property type="entry name" value="Photosynthetic Reaction Center, subunit H, domain 2"/>
    <property type="match status" value="1"/>
</dbReference>
<evidence type="ECO:0000259" key="2">
    <source>
        <dbReference type="Pfam" id="PF05239"/>
    </source>
</evidence>
<evidence type="ECO:0000256" key="1">
    <source>
        <dbReference type="SAM" id="MobiDB-lite"/>
    </source>
</evidence>
<feature type="region of interest" description="Disordered" evidence="1">
    <location>
        <begin position="103"/>
        <end position="278"/>
    </location>
</feature>
<dbReference type="KEGG" id="dpc:A6048_02410"/>
<name>A0AAD0JNI1_9ACTN</name>
<sequence length="278" mass="29235">MTLKDQLDALLDATAFDSTGTKIGAVRQVYVDDASGKITFATVSTGIFSSDAIVPLHGARLIDDELHVDHTRAIIRDSPRPDHTEDALTPDQEHRLLEYYGIEAPVRGREASPSAPGRKAESTPGKKPTEKPADTPPETKPGKKPDKAPAVKKAREADTPGDATQDKARQDKARPDTRTPTKSTPAEATQAEATQAEDEPGTKRPGRESRGDAVTAGEKSPEGAAKAGGKSGVTTTRSPETTVGEGRRTGKTEAPEGAGGTPDDGSETDDSPGREPRS</sequence>
<feature type="compositionally biased region" description="Polar residues" evidence="1">
    <location>
        <begin position="232"/>
        <end position="241"/>
    </location>
</feature>
<feature type="domain" description="PRC-barrel" evidence="2">
    <location>
        <begin position="10"/>
        <end position="71"/>
    </location>
</feature>
<evidence type="ECO:0000313" key="3">
    <source>
        <dbReference type="EMBL" id="AWH94548.1"/>
    </source>
</evidence>
<proteinExistence type="predicted"/>